<organism evidence="2 3">
    <name type="scientific">Sporosarcina ureilytica</name>
    <dbReference type="NCBI Taxonomy" id="298596"/>
    <lineage>
        <taxon>Bacteria</taxon>
        <taxon>Bacillati</taxon>
        <taxon>Bacillota</taxon>
        <taxon>Bacilli</taxon>
        <taxon>Bacillales</taxon>
        <taxon>Caryophanaceae</taxon>
        <taxon>Sporosarcina</taxon>
    </lineage>
</organism>
<dbReference type="Gene3D" id="1.20.210.10">
    <property type="entry name" value="Cytochrome c oxidase-like, subunit I domain"/>
    <property type="match status" value="1"/>
</dbReference>
<proteinExistence type="predicted"/>
<protein>
    <recommendedName>
        <fullName evidence="4">Cytochrome-c oxidase</fullName>
    </recommendedName>
</protein>
<keyword evidence="1" id="KW-1133">Transmembrane helix</keyword>
<feature type="transmembrane region" description="Helical" evidence="1">
    <location>
        <begin position="72"/>
        <end position="90"/>
    </location>
</feature>
<accession>A0A1D8JC47</accession>
<dbReference type="InterPro" id="IPR036927">
    <property type="entry name" value="Cyt_c_oxase-like_su1_sf"/>
</dbReference>
<evidence type="ECO:0000256" key="1">
    <source>
        <dbReference type="SAM" id="Phobius"/>
    </source>
</evidence>
<feature type="transmembrane region" description="Helical" evidence="1">
    <location>
        <begin position="40"/>
        <end position="60"/>
    </location>
</feature>
<evidence type="ECO:0000313" key="2">
    <source>
        <dbReference type="EMBL" id="AOV06284.1"/>
    </source>
</evidence>
<name>A0A1D8JC47_9BACL</name>
<dbReference type="KEGG" id="surl:BI350_00615"/>
<gene>
    <name evidence="2" type="ORF">BI350_00615</name>
</gene>
<keyword evidence="1" id="KW-0812">Transmembrane</keyword>
<dbReference type="Proteomes" id="UP000185746">
    <property type="component" value="Chromosome"/>
</dbReference>
<feature type="transmembrane region" description="Helical" evidence="1">
    <location>
        <begin position="102"/>
        <end position="126"/>
    </location>
</feature>
<evidence type="ECO:0008006" key="4">
    <source>
        <dbReference type="Google" id="ProtNLM"/>
    </source>
</evidence>
<keyword evidence="1" id="KW-0472">Membrane</keyword>
<reference evidence="2 3" key="1">
    <citation type="submission" date="2016-09" db="EMBL/GenBank/DDBJ databases">
        <title>Complete genome sequence of the Lysinibacillus sphaericus LMG 22257, a specie of Bacillus with ureolytic activity that can effectively biodeposit calcium carbonate.</title>
        <authorList>
            <person name="Yan W."/>
        </authorList>
    </citation>
    <scope>NUCLEOTIDE SEQUENCE [LARGE SCALE GENOMIC DNA]</scope>
    <source>
        <strain evidence="2 3">LMG 22257</strain>
    </source>
</reference>
<keyword evidence="3" id="KW-1185">Reference proteome</keyword>
<sequence length="136" mass="15205">MQNNWSLRLIRFSAIFGLIGTVLGSHMAGAGSYAFRPIHAHILLVGWLSMFAWGIFYKAYRVRATKLVNVQGWTAIIGSIGLTVGMWLQFLKPFNVNEVFSLIFYIVGGTILLISFALFVIVTFLTEKEGESNGKR</sequence>
<evidence type="ECO:0000313" key="3">
    <source>
        <dbReference type="Proteomes" id="UP000185746"/>
    </source>
</evidence>
<dbReference type="AlphaFoldDB" id="A0A1D8JC47"/>
<dbReference type="RefSeq" id="WP_075526378.1">
    <property type="nucleotide sequence ID" value="NZ_CP017560.1"/>
</dbReference>
<dbReference type="EMBL" id="CP017560">
    <property type="protein sequence ID" value="AOV06284.1"/>
    <property type="molecule type" value="Genomic_DNA"/>
</dbReference>
<dbReference type="SUPFAM" id="SSF81442">
    <property type="entry name" value="Cytochrome c oxidase subunit I-like"/>
    <property type="match status" value="1"/>
</dbReference>